<dbReference type="EMBL" id="NSIT01000153">
    <property type="protein sequence ID" value="PJE78606.1"/>
    <property type="molecule type" value="Genomic_DNA"/>
</dbReference>
<dbReference type="AlphaFoldDB" id="A0A2H9T5V5"/>
<gene>
    <name evidence="1" type="ORF">CI610_02455</name>
</gene>
<organism evidence="1">
    <name type="scientific">invertebrate metagenome</name>
    <dbReference type="NCBI Taxonomy" id="1711999"/>
    <lineage>
        <taxon>unclassified sequences</taxon>
        <taxon>metagenomes</taxon>
        <taxon>organismal metagenomes</taxon>
    </lineage>
</organism>
<proteinExistence type="predicted"/>
<evidence type="ECO:0000313" key="1">
    <source>
        <dbReference type="EMBL" id="PJE78606.1"/>
    </source>
</evidence>
<accession>A0A2H9T5V5</accession>
<reference evidence="1" key="1">
    <citation type="journal article" date="2017" name="Appl. Environ. Microbiol.">
        <title>Molecular characterization of an Endozoicomonas-like organism causing infection in king scallop Pecten maximus L.</title>
        <authorList>
            <person name="Cano I."/>
            <person name="van Aerle R."/>
            <person name="Ross S."/>
            <person name="Verner-Jeffreys D.W."/>
            <person name="Paley R.K."/>
            <person name="Rimmer G."/>
            <person name="Ryder D."/>
            <person name="Hooper P."/>
            <person name="Stone D."/>
            <person name="Feist S.W."/>
        </authorList>
    </citation>
    <scope>NUCLEOTIDE SEQUENCE</scope>
</reference>
<protein>
    <submittedName>
        <fullName evidence="1">Uncharacterized protein</fullName>
    </submittedName>
</protein>
<sequence>MSNGRFLIFIVLIGTLNKVWADDLSIQFNRHQPNRKAFHFLASEHITNRPVSIDPVHLPAKLLSQYNPIRALILVCSAHHTHHLLVDLTLKVYPKTHHYILYRWMFIPMFNYESFTILAYDQIQNTEEGHSNTLYITFENNGTTERSPFIVKDTLGKKYFFPKRTGSYNHLPSISPKIHRH</sequence>
<name>A0A2H9T5V5_9ZZZZ</name>
<comment type="caution">
    <text evidence="1">The sequence shown here is derived from an EMBL/GenBank/DDBJ whole genome shotgun (WGS) entry which is preliminary data.</text>
</comment>